<feature type="chain" id="PRO_5036137607" evidence="2">
    <location>
        <begin position="20"/>
        <end position="404"/>
    </location>
</feature>
<evidence type="ECO:0000256" key="2">
    <source>
        <dbReference type="SAM" id="SignalP"/>
    </source>
</evidence>
<accession>A0A5B0P0G6</accession>
<dbReference type="Proteomes" id="UP000325313">
    <property type="component" value="Unassembled WGS sequence"/>
</dbReference>
<evidence type="ECO:0000313" key="3">
    <source>
        <dbReference type="EMBL" id="KAA1093860.1"/>
    </source>
</evidence>
<gene>
    <name evidence="3" type="ORF">PGT21_000971</name>
    <name evidence="4" type="ORF">PGTUg99_005583</name>
</gene>
<dbReference type="EMBL" id="VSWC01000079">
    <property type="protein sequence ID" value="KAA1093860.1"/>
    <property type="molecule type" value="Genomic_DNA"/>
</dbReference>
<comment type="caution">
    <text evidence="3">The sequence shown here is derived from an EMBL/GenBank/DDBJ whole genome shotgun (WGS) entry which is preliminary data.</text>
</comment>
<keyword evidence="5" id="KW-1185">Reference proteome</keyword>
<protein>
    <submittedName>
        <fullName evidence="3">Uncharacterized protein</fullName>
    </submittedName>
</protein>
<dbReference type="OrthoDB" id="2508960at2759"/>
<dbReference type="EMBL" id="VDEP01000051">
    <property type="protein sequence ID" value="KAA1134559.1"/>
    <property type="molecule type" value="Genomic_DNA"/>
</dbReference>
<evidence type="ECO:0000313" key="5">
    <source>
        <dbReference type="Proteomes" id="UP000324748"/>
    </source>
</evidence>
<dbReference type="Proteomes" id="UP000324748">
    <property type="component" value="Unassembled WGS sequence"/>
</dbReference>
<evidence type="ECO:0000313" key="6">
    <source>
        <dbReference type="Proteomes" id="UP000325313"/>
    </source>
</evidence>
<keyword evidence="2" id="KW-0732">Signal</keyword>
<evidence type="ECO:0000256" key="1">
    <source>
        <dbReference type="SAM" id="Coils"/>
    </source>
</evidence>
<feature type="signal peptide" evidence="2">
    <location>
        <begin position="1"/>
        <end position="19"/>
    </location>
</feature>
<feature type="coiled-coil region" evidence="1">
    <location>
        <begin position="135"/>
        <end position="162"/>
    </location>
</feature>
<proteinExistence type="predicted"/>
<reference evidence="5 6" key="1">
    <citation type="submission" date="2019-05" db="EMBL/GenBank/DDBJ databases">
        <title>Emergence of the Ug99 lineage of the wheat stem rust pathogen through somatic hybridization.</title>
        <authorList>
            <person name="Li F."/>
            <person name="Upadhyaya N.M."/>
            <person name="Sperschneider J."/>
            <person name="Matny O."/>
            <person name="Nguyen-Phuc H."/>
            <person name="Mago R."/>
            <person name="Raley C."/>
            <person name="Miller M.E."/>
            <person name="Silverstein K.A.T."/>
            <person name="Henningsen E."/>
            <person name="Hirsch C.D."/>
            <person name="Visser B."/>
            <person name="Pretorius Z.A."/>
            <person name="Steffenson B.J."/>
            <person name="Schwessinger B."/>
            <person name="Dodds P.N."/>
            <person name="Figueroa M."/>
        </authorList>
    </citation>
    <scope>NUCLEOTIDE SEQUENCE [LARGE SCALE GENOMIC DNA]</scope>
    <source>
        <strain evidence="3">21-0</strain>
        <strain evidence="4 6">Ug99</strain>
    </source>
</reference>
<evidence type="ECO:0000313" key="4">
    <source>
        <dbReference type="EMBL" id="KAA1134559.1"/>
    </source>
</evidence>
<sequence length="404" mass="46623">MYLIVLKRLFFCLALHAFGRLVAVRSSPSERWVGRSMETFRGIRSPQDNQVIRISLEELRVERPATTGGQVEGFDAKSIPEFVTIKQKLVLLRHYLKLLPAAGESSKSESNSVKAGLATASRGGVFPELPEEDMLQEVMDIWKFLEQELIRLQAEKDDQLRKTEPAFKLKFLQYMYLLGDLIHQRQQVPSNFIQAIEIFKPDTLFKMVEYQIDLQFSKWGISFFEHSGSTLLPYLDSIQENPTMKHFQRSIKALDAEVDRQHLVYLVLSTFIRNAPWGLTKYSSGEFAEISKGFTQSDFLAQAGMYSGIAKTRGVEERYNLFAGQNIPVVDLVKSVVELFQNTWSKPAEKHEKLQLQMAYYIIKFLQRYHQPLLDTVITGKEQGFEGHFYTIFKQLGGHRWVLY</sequence>
<name>A0A5B0P0G6_PUCGR</name>
<organism evidence="3 5">
    <name type="scientific">Puccinia graminis f. sp. tritici</name>
    <dbReference type="NCBI Taxonomy" id="56615"/>
    <lineage>
        <taxon>Eukaryota</taxon>
        <taxon>Fungi</taxon>
        <taxon>Dikarya</taxon>
        <taxon>Basidiomycota</taxon>
        <taxon>Pucciniomycotina</taxon>
        <taxon>Pucciniomycetes</taxon>
        <taxon>Pucciniales</taxon>
        <taxon>Pucciniaceae</taxon>
        <taxon>Puccinia</taxon>
    </lineage>
</organism>
<dbReference type="AlphaFoldDB" id="A0A5B0P0G6"/>
<keyword evidence="1" id="KW-0175">Coiled coil</keyword>